<organism evidence="1 2">
    <name type="scientific">Moschus moschiferus</name>
    <name type="common">Siberian musk deer</name>
    <name type="synonym">Moschus sibiricus</name>
    <dbReference type="NCBI Taxonomy" id="68415"/>
    <lineage>
        <taxon>Eukaryota</taxon>
        <taxon>Metazoa</taxon>
        <taxon>Chordata</taxon>
        <taxon>Craniata</taxon>
        <taxon>Vertebrata</taxon>
        <taxon>Euteleostomi</taxon>
        <taxon>Mammalia</taxon>
        <taxon>Eutheria</taxon>
        <taxon>Laurasiatheria</taxon>
        <taxon>Artiodactyla</taxon>
        <taxon>Ruminantia</taxon>
        <taxon>Pecora</taxon>
        <taxon>Moschidae</taxon>
        <taxon>Moschus</taxon>
    </lineage>
</organism>
<accession>A0A8C6E0N3</accession>
<keyword evidence="2" id="KW-1185">Reference proteome</keyword>
<dbReference type="AlphaFoldDB" id="A0A8C6E0N3"/>
<dbReference type="Ensembl" id="ENSMMST00000024891.1">
    <property type="protein sequence ID" value="ENSMMSP00000022485.1"/>
    <property type="gene ID" value="ENSMMSG00000016971.1"/>
</dbReference>
<dbReference type="Proteomes" id="UP000694544">
    <property type="component" value="Unplaced"/>
</dbReference>
<name>A0A8C6E0N3_MOSMO</name>
<dbReference type="InterPro" id="IPR031445">
    <property type="entry name" value="DUF4672"/>
</dbReference>
<dbReference type="Pfam" id="PF15716">
    <property type="entry name" value="DUF4672"/>
    <property type="match status" value="1"/>
</dbReference>
<dbReference type="GeneTree" id="ENSGT00410000029325"/>
<evidence type="ECO:0000313" key="1">
    <source>
        <dbReference type="Ensembl" id="ENSMMSP00000022485.1"/>
    </source>
</evidence>
<reference evidence="1" key="2">
    <citation type="submission" date="2025-09" db="UniProtKB">
        <authorList>
            <consortium name="Ensembl"/>
        </authorList>
    </citation>
    <scope>IDENTIFICATION</scope>
</reference>
<proteinExistence type="predicted"/>
<sequence length="208" mass="23635">MLSVQRTKIDPSPKMHRHLRKVVRTRGMRKSKRKEKVKTHFPGILPTPFVPPQSEEDEVVDKKLTLLSARERYLEISNEDGLQSWKDEGACLMHQECQIQPRELSVSPELGSSSSAVTSLASPPLCFSWFLSCFWQTFSRSRKRKSPGREDTRQAEAGGDAKALRPGLLTEASFSMSLFLFIEFLSVEERAAFKLILKPKEVVKSKSL</sequence>
<dbReference type="PANTHER" id="PTHR40143">
    <property type="match status" value="1"/>
</dbReference>
<dbReference type="PANTHER" id="PTHR40143:SF1">
    <property type="match status" value="1"/>
</dbReference>
<evidence type="ECO:0000313" key="2">
    <source>
        <dbReference type="Proteomes" id="UP000694544"/>
    </source>
</evidence>
<protein>
    <submittedName>
        <fullName evidence="1">Uncharacterized protein</fullName>
    </submittedName>
</protein>
<reference evidence="1" key="1">
    <citation type="submission" date="2025-08" db="UniProtKB">
        <authorList>
            <consortium name="Ensembl"/>
        </authorList>
    </citation>
    <scope>IDENTIFICATION</scope>
</reference>